<dbReference type="PANTHER" id="PTHR11362">
    <property type="entry name" value="PHOSPHATIDYLETHANOLAMINE-BINDING PROTEIN"/>
    <property type="match status" value="1"/>
</dbReference>
<reference evidence="1" key="2">
    <citation type="submission" date="2023-06" db="EMBL/GenBank/DDBJ databases">
        <authorList>
            <person name="Ma L."/>
            <person name="Liu K.-W."/>
            <person name="Li Z."/>
            <person name="Hsiao Y.-Y."/>
            <person name="Qi Y."/>
            <person name="Fu T."/>
            <person name="Tang G."/>
            <person name="Zhang D."/>
            <person name="Sun W.-H."/>
            <person name="Liu D.-K."/>
            <person name="Li Y."/>
            <person name="Chen G.-Z."/>
            <person name="Liu X.-D."/>
            <person name="Liao X.-Y."/>
            <person name="Jiang Y.-T."/>
            <person name="Yu X."/>
            <person name="Hao Y."/>
            <person name="Huang J."/>
            <person name="Zhao X.-W."/>
            <person name="Ke S."/>
            <person name="Chen Y.-Y."/>
            <person name="Wu W.-L."/>
            <person name="Hsu J.-L."/>
            <person name="Lin Y.-F."/>
            <person name="Huang M.-D."/>
            <person name="Li C.-Y."/>
            <person name="Huang L."/>
            <person name="Wang Z.-W."/>
            <person name="Zhao X."/>
            <person name="Zhong W.-Y."/>
            <person name="Peng D.-H."/>
            <person name="Ahmad S."/>
            <person name="Lan S."/>
            <person name="Zhang J.-S."/>
            <person name="Tsai W.-C."/>
            <person name="Van De Peer Y."/>
            <person name="Liu Z.-J."/>
        </authorList>
    </citation>
    <scope>NUCLEOTIDE SEQUENCE</scope>
    <source>
        <strain evidence="1">SCP</strain>
        <tissue evidence="1">Leaves</tissue>
    </source>
</reference>
<dbReference type="EMBL" id="JAUJYN010000026">
    <property type="protein sequence ID" value="KAK1258054.1"/>
    <property type="molecule type" value="Genomic_DNA"/>
</dbReference>
<accession>A0AAV9A209</accession>
<organism evidence="1 2">
    <name type="scientific">Acorus gramineus</name>
    <name type="common">Dwarf sweet flag</name>
    <dbReference type="NCBI Taxonomy" id="55184"/>
    <lineage>
        <taxon>Eukaryota</taxon>
        <taxon>Viridiplantae</taxon>
        <taxon>Streptophyta</taxon>
        <taxon>Embryophyta</taxon>
        <taxon>Tracheophyta</taxon>
        <taxon>Spermatophyta</taxon>
        <taxon>Magnoliopsida</taxon>
        <taxon>Liliopsida</taxon>
        <taxon>Acoraceae</taxon>
        <taxon>Acorus</taxon>
    </lineage>
</organism>
<evidence type="ECO:0000313" key="1">
    <source>
        <dbReference type="EMBL" id="KAK1258054.1"/>
    </source>
</evidence>
<dbReference type="GO" id="GO:0005737">
    <property type="term" value="C:cytoplasm"/>
    <property type="evidence" value="ECO:0007669"/>
    <property type="project" value="TreeGrafter"/>
</dbReference>
<dbReference type="Gene3D" id="3.90.280.10">
    <property type="entry name" value="PEBP-like"/>
    <property type="match status" value="2"/>
</dbReference>
<protein>
    <submittedName>
        <fullName evidence="1">Protein TERMINAL FLOWER 1</fullName>
    </submittedName>
</protein>
<dbReference type="GO" id="GO:0010228">
    <property type="term" value="P:vegetative to reproductive phase transition of meristem"/>
    <property type="evidence" value="ECO:0007669"/>
    <property type="project" value="TreeGrafter"/>
</dbReference>
<dbReference type="AlphaFoldDB" id="A0AAV9A209"/>
<name>A0AAV9A209_ACOGR</name>
<dbReference type="GO" id="GO:0005634">
    <property type="term" value="C:nucleus"/>
    <property type="evidence" value="ECO:0007669"/>
    <property type="project" value="TreeGrafter"/>
</dbReference>
<sequence>MPPRANPLVRGRVIGDVLDDFVPTVNMMIEYNKMVSNGRTFSPSLVSYRPDVLVEGSAKDYFTLVMTDPDSPGQGEASAEEAVPYEAPNPTDGGTHRFVFVLFSQKGQMVQEASYTSRDGFSTRRFAAANELGDPVAAVYFICEEEEEEKKKKKKKRKAFNQCCMQ</sequence>
<reference evidence="1" key="1">
    <citation type="journal article" date="2023" name="Nat. Commun.">
        <title>Diploid and tetraploid genomes of Acorus and the evolution of monocots.</title>
        <authorList>
            <person name="Ma L."/>
            <person name="Liu K.W."/>
            <person name="Li Z."/>
            <person name="Hsiao Y.Y."/>
            <person name="Qi Y."/>
            <person name="Fu T."/>
            <person name="Tang G.D."/>
            <person name="Zhang D."/>
            <person name="Sun W.H."/>
            <person name="Liu D.K."/>
            <person name="Li Y."/>
            <person name="Chen G.Z."/>
            <person name="Liu X.D."/>
            <person name="Liao X.Y."/>
            <person name="Jiang Y.T."/>
            <person name="Yu X."/>
            <person name="Hao Y."/>
            <person name="Huang J."/>
            <person name="Zhao X.W."/>
            <person name="Ke S."/>
            <person name="Chen Y.Y."/>
            <person name="Wu W.L."/>
            <person name="Hsu J.L."/>
            <person name="Lin Y.F."/>
            <person name="Huang M.D."/>
            <person name="Li C.Y."/>
            <person name="Huang L."/>
            <person name="Wang Z.W."/>
            <person name="Zhao X."/>
            <person name="Zhong W.Y."/>
            <person name="Peng D.H."/>
            <person name="Ahmad S."/>
            <person name="Lan S."/>
            <person name="Zhang J.S."/>
            <person name="Tsai W.C."/>
            <person name="Van de Peer Y."/>
            <person name="Liu Z.J."/>
        </authorList>
    </citation>
    <scope>NUCLEOTIDE SEQUENCE</scope>
    <source>
        <strain evidence="1">SCP</strain>
    </source>
</reference>
<evidence type="ECO:0000313" key="2">
    <source>
        <dbReference type="Proteomes" id="UP001179952"/>
    </source>
</evidence>
<dbReference type="CDD" id="cd00866">
    <property type="entry name" value="PEBP_euk"/>
    <property type="match status" value="1"/>
</dbReference>
<dbReference type="GO" id="GO:0009910">
    <property type="term" value="P:negative regulation of flower development"/>
    <property type="evidence" value="ECO:0007669"/>
    <property type="project" value="TreeGrafter"/>
</dbReference>
<dbReference type="InterPro" id="IPR036610">
    <property type="entry name" value="PEBP-like_sf"/>
</dbReference>
<dbReference type="SUPFAM" id="SSF49777">
    <property type="entry name" value="PEBP-like"/>
    <property type="match status" value="1"/>
</dbReference>
<dbReference type="InterPro" id="IPR035810">
    <property type="entry name" value="PEBP_euk"/>
</dbReference>
<keyword evidence="2" id="KW-1185">Reference proteome</keyword>
<dbReference type="Proteomes" id="UP001179952">
    <property type="component" value="Unassembled WGS sequence"/>
</dbReference>
<comment type="caution">
    <text evidence="1">The sequence shown here is derived from an EMBL/GenBank/DDBJ whole genome shotgun (WGS) entry which is preliminary data.</text>
</comment>
<dbReference type="PANTHER" id="PTHR11362:SF13">
    <property type="entry name" value="PROTEIN TERMINAL FLOWER 1"/>
    <property type="match status" value="1"/>
</dbReference>
<gene>
    <name evidence="1" type="ORF">QJS04_geneDACA024985</name>
</gene>
<proteinExistence type="predicted"/>